<name>A0A0X3PXZ9_SCHSO</name>
<proteinExistence type="predicted"/>
<reference evidence="1" key="1">
    <citation type="submission" date="2016-01" db="EMBL/GenBank/DDBJ databases">
        <title>Reference transcriptome for the parasite Schistocephalus solidus: insights into the molecular evolution of parasitism.</title>
        <authorList>
            <person name="Hebert F.O."/>
            <person name="Grambauer S."/>
            <person name="Barber I."/>
            <person name="Landry C.R."/>
            <person name="Aubin-Horth N."/>
        </authorList>
    </citation>
    <scope>NUCLEOTIDE SEQUENCE</scope>
</reference>
<dbReference type="AlphaFoldDB" id="A0A0X3PXZ9"/>
<accession>A0A0X3PXZ9</accession>
<evidence type="ECO:0000313" key="1">
    <source>
        <dbReference type="EMBL" id="JAP56735.1"/>
    </source>
</evidence>
<dbReference type="GO" id="GO:0005739">
    <property type="term" value="C:mitochondrion"/>
    <property type="evidence" value="ECO:0007669"/>
    <property type="project" value="TreeGrafter"/>
</dbReference>
<protein>
    <submittedName>
        <fullName evidence="1">Methylmalonic aciduria and homocystinuria type D homolog</fullName>
    </submittedName>
</protein>
<dbReference type="GO" id="GO:0009235">
    <property type="term" value="P:cobalamin metabolic process"/>
    <property type="evidence" value="ECO:0007669"/>
    <property type="project" value="InterPro"/>
</dbReference>
<sequence>MNVLRPDVSRAYNSLSRSLRAGACRCAAAPVHTVVCTPGAAYHLTSSEVPAEALPRVSGAGFIRPKINAGVQQETQSPTAATATLTQDITLEMLPGITPLIPAVDSDSLDCQVVACSSELVSEFAPLFPGKELSNLTAVTIAHRTKCNIFDWNDEMADEREELANYFSEAAKEMCTYLNNHGYWADYIDPYTCQPALSGTTSDALTETDARLKRLGFLIDDIACCKILRHQRWGHQVSVGVVFTNAPPSLPMLANLQTSSLSTH</sequence>
<organism evidence="1">
    <name type="scientific">Schistocephalus solidus</name>
    <name type="common">Tapeworm</name>
    <dbReference type="NCBI Taxonomy" id="70667"/>
    <lineage>
        <taxon>Eukaryota</taxon>
        <taxon>Metazoa</taxon>
        <taxon>Spiralia</taxon>
        <taxon>Lophotrochozoa</taxon>
        <taxon>Platyhelminthes</taxon>
        <taxon>Cestoda</taxon>
        <taxon>Eucestoda</taxon>
        <taxon>Diphyllobothriidea</taxon>
        <taxon>Diphyllobothriidae</taxon>
        <taxon>Schistocephalus</taxon>
    </lineage>
</organism>
<dbReference type="Pfam" id="PF10229">
    <property type="entry name" value="MMADHC"/>
    <property type="match status" value="1"/>
</dbReference>
<dbReference type="EMBL" id="GEEE01006490">
    <property type="protein sequence ID" value="JAP56735.1"/>
    <property type="molecule type" value="Transcribed_RNA"/>
</dbReference>
<gene>
    <name evidence="1" type="primary">MMAD</name>
    <name evidence="1" type="ORF">TR151218</name>
</gene>
<dbReference type="PANTHER" id="PTHR13192">
    <property type="entry name" value="MY011 PROTEIN"/>
    <property type="match status" value="1"/>
</dbReference>
<dbReference type="PANTHER" id="PTHR13192:SF3">
    <property type="entry name" value="COBALAMIN TRAFFICKING PROTEIN CBLD"/>
    <property type="match status" value="1"/>
</dbReference>
<dbReference type="InterPro" id="IPR019362">
    <property type="entry name" value="MMADHC"/>
</dbReference>